<evidence type="ECO:0000256" key="4">
    <source>
        <dbReference type="ARBA" id="ARBA00023172"/>
    </source>
</evidence>
<dbReference type="InterPro" id="IPR002104">
    <property type="entry name" value="Integrase_catalytic"/>
</dbReference>
<dbReference type="PATRIC" id="fig|1158607.3.peg.1004"/>
<dbReference type="InterPro" id="IPR011010">
    <property type="entry name" value="DNA_brk_join_enz"/>
</dbReference>
<dbReference type="HOGENOM" id="CLU_027562_17_6_9"/>
<dbReference type="SUPFAM" id="SSF56349">
    <property type="entry name" value="DNA breaking-rejoining enzymes"/>
    <property type="match status" value="1"/>
</dbReference>
<gene>
    <name evidence="6" type="ORF">UAU_00997</name>
</gene>
<evidence type="ECO:0000313" key="7">
    <source>
        <dbReference type="Proteomes" id="UP000013782"/>
    </source>
</evidence>
<dbReference type="InterPro" id="IPR050808">
    <property type="entry name" value="Phage_Integrase"/>
</dbReference>
<comment type="similarity">
    <text evidence="1">Belongs to the 'phage' integrase family.</text>
</comment>
<dbReference type="Gene3D" id="1.10.150.130">
    <property type="match status" value="1"/>
</dbReference>
<keyword evidence="2" id="KW-0229">DNA integration</keyword>
<dbReference type="Pfam" id="PF14659">
    <property type="entry name" value="Phage_int_SAM_3"/>
    <property type="match status" value="1"/>
</dbReference>
<evidence type="ECO:0000256" key="3">
    <source>
        <dbReference type="ARBA" id="ARBA00023125"/>
    </source>
</evidence>
<dbReference type="InterPro" id="IPR004107">
    <property type="entry name" value="Integrase_SAM-like_N"/>
</dbReference>
<dbReference type="GO" id="GO:0006310">
    <property type="term" value="P:DNA recombination"/>
    <property type="evidence" value="ECO:0007669"/>
    <property type="project" value="UniProtKB-KW"/>
</dbReference>
<dbReference type="OrthoDB" id="9803188at2"/>
<dbReference type="GO" id="GO:0015074">
    <property type="term" value="P:DNA integration"/>
    <property type="evidence" value="ECO:0007669"/>
    <property type="project" value="UniProtKB-KW"/>
</dbReference>
<evidence type="ECO:0000259" key="5">
    <source>
        <dbReference type="PROSITE" id="PS51898"/>
    </source>
</evidence>
<dbReference type="RefSeq" id="WP_010756052.1">
    <property type="nucleotide sequence ID" value="NZ_ASWD01000007.1"/>
</dbReference>
<organism evidence="6 7">
    <name type="scientific">Enterococcus pallens ATCC BAA-351</name>
    <dbReference type="NCBI Taxonomy" id="1158607"/>
    <lineage>
        <taxon>Bacteria</taxon>
        <taxon>Bacillati</taxon>
        <taxon>Bacillota</taxon>
        <taxon>Bacilli</taxon>
        <taxon>Lactobacillales</taxon>
        <taxon>Enterococcaceae</taxon>
        <taxon>Enterococcus</taxon>
    </lineage>
</organism>
<sequence>MAKFEQYKLKNGQKRWKFQAYLGINPETGKPDKTTRRNFKTEREAKLALARLQTEYEQNLHKKDKPKTYHDVYDLWITEYEKTVRGSTLLKTKRIFKNHVLKELGDIFITEITPIRLQELMDKWSKKYSTSSKMMNYTGLVFKYAIRFGMIETNPVESIRKPKNRRKAKDEEAFYDKNQLKEFLKVLYKQPNLKAQAFFRLLAMTGMRKQEIGALEWKDVDFEAKTVNINKAVTRTEAGLEIDDTKNAGSRRIISIDQGTLDKLIEWKEVINPPSDDWLIFGHSEANNPHDIMSLDTSRKWLLSVQDEMDKKKETSFPRISVHGFRHTQASLLLEMGASLKEVQYRLGHEDIQTTMNIYAHVSKLAKEKLAEDFNKFVDF</sequence>
<dbReference type="AlphaFoldDB" id="R2QIA8"/>
<dbReference type="STRING" id="160454.RV10_GL004072"/>
<dbReference type="EMBL" id="AJAQ01000008">
    <property type="protein sequence ID" value="EOH96347.1"/>
    <property type="molecule type" value="Genomic_DNA"/>
</dbReference>
<dbReference type="PANTHER" id="PTHR30629">
    <property type="entry name" value="PROPHAGE INTEGRASE"/>
    <property type="match status" value="1"/>
</dbReference>
<protein>
    <recommendedName>
        <fullName evidence="5">Tyr recombinase domain-containing protein</fullName>
    </recommendedName>
</protein>
<keyword evidence="4" id="KW-0233">DNA recombination</keyword>
<dbReference type="Pfam" id="PF00589">
    <property type="entry name" value="Phage_integrase"/>
    <property type="match status" value="1"/>
</dbReference>
<keyword evidence="3" id="KW-0238">DNA-binding</keyword>
<evidence type="ECO:0000256" key="2">
    <source>
        <dbReference type="ARBA" id="ARBA00022908"/>
    </source>
</evidence>
<dbReference type="InterPro" id="IPR010998">
    <property type="entry name" value="Integrase_recombinase_N"/>
</dbReference>
<accession>R2QIA8</accession>
<dbReference type="CDD" id="cd01189">
    <property type="entry name" value="INT_ICEBs1_C_like"/>
    <property type="match status" value="1"/>
</dbReference>
<dbReference type="eggNOG" id="COG0582">
    <property type="taxonomic scope" value="Bacteria"/>
</dbReference>
<dbReference type="PROSITE" id="PS51898">
    <property type="entry name" value="TYR_RECOMBINASE"/>
    <property type="match status" value="1"/>
</dbReference>
<keyword evidence="7" id="KW-1185">Reference proteome</keyword>
<dbReference type="Proteomes" id="UP000013782">
    <property type="component" value="Unassembled WGS sequence"/>
</dbReference>
<evidence type="ECO:0000313" key="6">
    <source>
        <dbReference type="EMBL" id="EOH96347.1"/>
    </source>
</evidence>
<comment type="caution">
    <text evidence="6">The sequence shown here is derived from an EMBL/GenBank/DDBJ whole genome shotgun (WGS) entry which is preliminary data.</text>
</comment>
<dbReference type="PANTHER" id="PTHR30629:SF2">
    <property type="entry name" value="PROPHAGE INTEGRASE INTS-RELATED"/>
    <property type="match status" value="1"/>
</dbReference>
<dbReference type="InterPro" id="IPR013762">
    <property type="entry name" value="Integrase-like_cat_sf"/>
</dbReference>
<dbReference type="InterPro" id="IPR028259">
    <property type="entry name" value="AP2-like_int_N"/>
</dbReference>
<dbReference type="Pfam" id="PF14657">
    <property type="entry name" value="Arm-DNA-bind_4"/>
    <property type="match status" value="1"/>
</dbReference>
<reference evidence="6 7" key="1">
    <citation type="submission" date="2013-02" db="EMBL/GenBank/DDBJ databases">
        <title>The Genome Sequence of Enterococcus pallens BAA-351.</title>
        <authorList>
            <consortium name="The Broad Institute Genome Sequencing Platform"/>
            <consortium name="The Broad Institute Genome Sequencing Center for Infectious Disease"/>
            <person name="Earl A.M."/>
            <person name="Gilmore M.S."/>
            <person name="Lebreton F."/>
            <person name="Walker B."/>
            <person name="Young S.K."/>
            <person name="Zeng Q."/>
            <person name="Gargeya S."/>
            <person name="Fitzgerald M."/>
            <person name="Haas B."/>
            <person name="Abouelleil A."/>
            <person name="Alvarado L."/>
            <person name="Arachchi H.M."/>
            <person name="Berlin A.M."/>
            <person name="Chapman S.B."/>
            <person name="Dewar J."/>
            <person name="Goldberg J."/>
            <person name="Griggs A."/>
            <person name="Gujja S."/>
            <person name="Hansen M."/>
            <person name="Howarth C."/>
            <person name="Imamovic A."/>
            <person name="Larimer J."/>
            <person name="McCowan C."/>
            <person name="Murphy C."/>
            <person name="Neiman D."/>
            <person name="Pearson M."/>
            <person name="Priest M."/>
            <person name="Roberts A."/>
            <person name="Saif S."/>
            <person name="Shea T."/>
            <person name="Sisk P."/>
            <person name="Sykes S."/>
            <person name="Wortman J."/>
            <person name="Nusbaum C."/>
            <person name="Birren B."/>
        </authorList>
    </citation>
    <scope>NUCLEOTIDE SEQUENCE [LARGE SCALE GENOMIC DNA]</scope>
    <source>
        <strain evidence="6 7">ATCC BAA-351</strain>
    </source>
</reference>
<proteinExistence type="inferred from homology"/>
<name>R2QIA8_9ENTE</name>
<feature type="domain" description="Tyr recombinase" evidence="5">
    <location>
        <begin position="170"/>
        <end position="372"/>
    </location>
</feature>
<evidence type="ECO:0000256" key="1">
    <source>
        <dbReference type="ARBA" id="ARBA00008857"/>
    </source>
</evidence>
<dbReference type="Gene3D" id="1.10.443.10">
    <property type="entry name" value="Intergrase catalytic core"/>
    <property type="match status" value="1"/>
</dbReference>
<dbReference type="GO" id="GO:0003677">
    <property type="term" value="F:DNA binding"/>
    <property type="evidence" value="ECO:0007669"/>
    <property type="project" value="UniProtKB-KW"/>
</dbReference>